<keyword evidence="3" id="KW-1185">Reference proteome</keyword>
<dbReference type="Proteomes" id="UP000521868">
    <property type="component" value="Unassembled WGS sequence"/>
</dbReference>
<sequence>MEVNADPASGHWVICLCAEWCGVCREWRAVFDRAASEHPQARFAWIDVEDEAAAMGDVDVETFPTVLVAAAGRPAFFGPVLPSAAGFQRLLASVTAPGAASTGITPEVAGLFQRLVTVLRNS</sequence>
<name>A0A7X6DJ73_9BURK</name>
<evidence type="ECO:0000313" key="3">
    <source>
        <dbReference type="Proteomes" id="UP000521868"/>
    </source>
</evidence>
<dbReference type="SUPFAM" id="SSF52833">
    <property type="entry name" value="Thioredoxin-like"/>
    <property type="match status" value="1"/>
</dbReference>
<dbReference type="PROSITE" id="PS51352">
    <property type="entry name" value="THIOREDOXIN_2"/>
    <property type="match status" value="1"/>
</dbReference>
<reference evidence="2 3" key="1">
    <citation type="journal article" date="2020" name="Nature">
        <title>Bacterial chemolithoautotrophy via manganese oxidation.</title>
        <authorList>
            <person name="Yu H."/>
            <person name="Leadbetter J.R."/>
        </authorList>
    </citation>
    <scope>NUCLEOTIDE SEQUENCE [LARGE SCALE GENOMIC DNA]</scope>
    <source>
        <strain evidence="2 3">RBP-1</strain>
    </source>
</reference>
<dbReference type="Pfam" id="PF00085">
    <property type="entry name" value="Thioredoxin"/>
    <property type="match status" value="1"/>
</dbReference>
<dbReference type="InterPro" id="IPR036249">
    <property type="entry name" value="Thioredoxin-like_sf"/>
</dbReference>
<evidence type="ECO:0000313" key="2">
    <source>
        <dbReference type="EMBL" id="NKE68167.1"/>
    </source>
</evidence>
<dbReference type="AlphaFoldDB" id="A0A7X6DJ73"/>
<dbReference type="EMBL" id="VTOX01000009">
    <property type="protein sequence ID" value="NKE68167.1"/>
    <property type="molecule type" value="Genomic_DNA"/>
</dbReference>
<dbReference type="InterPro" id="IPR013766">
    <property type="entry name" value="Thioredoxin_domain"/>
</dbReference>
<proteinExistence type="predicted"/>
<protein>
    <submittedName>
        <fullName evidence="2">Thioredoxin family protein</fullName>
    </submittedName>
</protein>
<comment type="caution">
    <text evidence="2">The sequence shown here is derived from an EMBL/GenBank/DDBJ whole genome shotgun (WGS) entry which is preliminary data.</text>
</comment>
<feature type="domain" description="Thioredoxin" evidence="1">
    <location>
        <begin position="1"/>
        <end position="96"/>
    </location>
</feature>
<dbReference type="CDD" id="cd02947">
    <property type="entry name" value="TRX_family"/>
    <property type="match status" value="1"/>
</dbReference>
<dbReference type="RefSeq" id="WP_168109294.1">
    <property type="nucleotide sequence ID" value="NZ_VTOX01000009.1"/>
</dbReference>
<gene>
    <name evidence="2" type="ORF">RAMLITH_20330</name>
</gene>
<evidence type="ECO:0000259" key="1">
    <source>
        <dbReference type="PROSITE" id="PS51352"/>
    </source>
</evidence>
<organism evidence="2 3">
    <name type="scientific">Ramlibacter lithotrophicus</name>
    <dbReference type="NCBI Taxonomy" id="2606681"/>
    <lineage>
        <taxon>Bacteria</taxon>
        <taxon>Pseudomonadati</taxon>
        <taxon>Pseudomonadota</taxon>
        <taxon>Betaproteobacteria</taxon>
        <taxon>Burkholderiales</taxon>
        <taxon>Comamonadaceae</taxon>
        <taxon>Ramlibacter</taxon>
    </lineage>
</organism>
<dbReference type="Gene3D" id="3.40.30.10">
    <property type="entry name" value="Glutaredoxin"/>
    <property type="match status" value="1"/>
</dbReference>
<accession>A0A7X6DJ73</accession>